<dbReference type="GO" id="GO:0003834">
    <property type="term" value="F:beta-carotene 15,15'-dioxygenase activity"/>
    <property type="evidence" value="ECO:0007669"/>
    <property type="project" value="TreeGrafter"/>
</dbReference>
<evidence type="ECO:0000256" key="4">
    <source>
        <dbReference type="ARBA" id="ARBA00023004"/>
    </source>
</evidence>
<dbReference type="EMBL" id="CAJVCH010095009">
    <property type="protein sequence ID" value="CAG7723048.1"/>
    <property type="molecule type" value="Genomic_DNA"/>
</dbReference>
<proteinExistence type="inferred from homology"/>
<sequence length="155" mass="17906">PENENLVKSLSTKHIATAERQGNRIVLTPENIFEDKGLEFPSFNEEFRGKQYKFAYAAGTINQNNFRNKVCKVNFDTKQFLEFKEDEHVFPGEPYFLPRPNGSDEEDGVVLVPMTNTKDPHKDFLLFLDKDMTEIARATFQNDIPSAFHGIFLRD</sequence>
<evidence type="ECO:0000313" key="7">
    <source>
        <dbReference type="Proteomes" id="UP000708208"/>
    </source>
</evidence>
<dbReference type="PANTHER" id="PTHR10543:SF24">
    <property type="entry name" value="CAROTENOID ISOMEROOXYGENASE"/>
    <property type="match status" value="1"/>
</dbReference>
<feature type="non-terminal residue" evidence="6">
    <location>
        <position position="1"/>
    </location>
</feature>
<dbReference type="InterPro" id="IPR004294">
    <property type="entry name" value="Carotenoid_Oase"/>
</dbReference>
<gene>
    <name evidence="6" type="ORF">AFUS01_LOCUS12155</name>
</gene>
<dbReference type="OrthoDB" id="1069523at2759"/>
<reference evidence="6" key="1">
    <citation type="submission" date="2021-06" db="EMBL/GenBank/DDBJ databases">
        <authorList>
            <person name="Hodson N. C."/>
            <person name="Mongue J. A."/>
            <person name="Jaron S. K."/>
        </authorList>
    </citation>
    <scope>NUCLEOTIDE SEQUENCE</scope>
</reference>
<comment type="similarity">
    <text evidence="1">Belongs to the carotenoid oxygenase family.</text>
</comment>
<evidence type="ECO:0000256" key="5">
    <source>
        <dbReference type="PIRSR" id="PIRSR604294-1"/>
    </source>
</evidence>
<dbReference type="GO" id="GO:0046872">
    <property type="term" value="F:metal ion binding"/>
    <property type="evidence" value="ECO:0007669"/>
    <property type="project" value="UniProtKB-KW"/>
</dbReference>
<accession>A0A8J2NXZ7</accession>
<comment type="cofactor">
    <cofactor evidence="5">
        <name>Fe(2+)</name>
        <dbReference type="ChEBI" id="CHEBI:29033"/>
    </cofactor>
    <text evidence="5">Binds 1 Fe(2+) ion per subunit.</text>
</comment>
<feature type="binding site" evidence="5">
    <location>
        <position position="149"/>
    </location>
    <ligand>
        <name>Fe cation</name>
        <dbReference type="ChEBI" id="CHEBI:24875"/>
        <note>catalytic</note>
    </ligand>
</feature>
<keyword evidence="4 5" id="KW-0408">Iron</keyword>
<dbReference type="GO" id="GO:0016121">
    <property type="term" value="P:carotene catabolic process"/>
    <property type="evidence" value="ECO:0007669"/>
    <property type="project" value="TreeGrafter"/>
</dbReference>
<keyword evidence="3" id="KW-0560">Oxidoreductase</keyword>
<dbReference type="Pfam" id="PF03055">
    <property type="entry name" value="RPE65"/>
    <property type="match status" value="1"/>
</dbReference>
<keyword evidence="7" id="KW-1185">Reference proteome</keyword>
<dbReference type="AlphaFoldDB" id="A0A8J2NXZ7"/>
<comment type="caution">
    <text evidence="6">The sequence shown here is derived from an EMBL/GenBank/DDBJ whole genome shotgun (WGS) entry which is preliminary data.</text>
</comment>
<evidence type="ECO:0000256" key="2">
    <source>
        <dbReference type="ARBA" id="ARBA00022723"/>
    </source>
</evidence>
<name>A0A8J2NXZ7_9HEXA</name>
<evidence type="ECO:0000313" key="6">
    <source>
        <dbReference type="EMBL" id="CAG7723048.1"/>
    </source>
</evidence>
<keyword evidence="2 5" id="KW-0479">Metal-binding</keyword>
<protein>
    <submittedName>
        <fullName evidence="6">Uncharacterized protein</fullName>
    </submittedName>
</protein>
<dbReference type="GO" id="GO:0010436">
    <property type="term" value="F:carotenoid dioxygenase activity"/>
    <property type="evidence" value="ECO:0007669"/>
    <property type="project" value="TreeGrafter"/>
</dbReference>
<evidence type="ECO:0000256" key="1">
    <source>
        <dbReference type="ARBA" id="ARBA00006787"/>
    </source>
</evidence>
<dbReference type="GO" id="GO:0042574">
    <property type="term" value="P:retinal metabolic process"/>
    <property type="evidence" value="ECO:0007669"/>
    <property type="project" value="TreeGrafter"/>
</dbReference>
<dbReference type="Proteomes" id="UP000708208">
    <property type="component" value="Unassembled WGS sequence"/>
</dbReference>
<dbReference type="PANTHER" id="PTHR10543">
    <property type="entry name" value="BETA-CAROTENE DIOXYGENASE"/>
    <property type="match status" value="1"/>
</dbReference>
<evidence type="ECO:0000256" key="3">
    <source>
        <dbReference type="ARBA" id="ARBA00023002"/>
    </source>
</evidence>
<organism evidence="6 7">
    <name type="scientific">Allacma fusca</name>
    <dbReference type="NCBI Taxonomy" id="39272"/>
    <lineage>
        <taxon>Eukaryota</taxon>
        <taxon>Metazoa</taxon>
        <taxon>Ecdysozoa</taxon>
        <taxon>Arthropoda</taxon>
        <taxon>Hexapoda</taxon>
        <taxon>Collembola</taxon>
        <taxon>Symphypleona</taxon>
        <taxon>Sminthuridae</taxon>
        <taxon>Allacma</taxon>
    </lineage>
</organism>